<evidence type="ECO:0000256" key="1">
    <source>
        <dbReference type="ARBA" id="ARBA00023002"/>
    </source>
</evidence>
<dbReference type="OrthoDB" id="10004862at2759"/>
<evidence type="ECO:0000313" key="2">
    <source>
        <dbReference type="EMBL" id="POS70016.1"/>
    </source>
</evidence>
<name>A0A2P5HIF1_DIAHE</name>
<feature type="non-terminal residue" evidence="2">
    <location>
        <position position="1"/>
    </location>
</feature>
<dbReference type="STRING" id="158607.A0A2P5HIF1"/>
<gene>
    <name evidence="2" type="ORF">DHEL01_v211589</name>
</gene>
<accession>A0A2P5HIF1</accession>
<dbReference type="EMBL" id="MAVT02001853">
    <property type="protein sequence ID" value="POS70016.1"/>
    <property type="molecule type" value="Genomic_DNA"/>
</dbReference>
<evidence type="ECO:0000313" key="3">
    <source>
        <dbReference type="Proteomes" id="UP000094444"/>
    </source>
</evidence>
<dbReference type="InterPro" id="IPR025337">
    <property type="entry name" value="Questin_oxidase-like"/>
</dbReference>
<proteinExistence type="predicted"/>
<organism evidence="2 3">
    <name type="scientific">Diaporthe helianthi</name>
    <dbReference type="NCBI Taxonomy" id="158607"/>
    <lineage>
        <taxon>Eukaryota</taxon>
        <taxon>Fungi</taxon>
        <taxon>Dikarya</taxon>
        <taxon>Ascomycota</taxon>
        <taxon>Pezizomycotina</taxon>
        <taxon>Sordariomycetes</taxon>
        <taxon>Sordariomycetidae</taxon>
        <taxon>Diaporthales</taxon>
        <taxon>Diaporthaceae</taxon>
        <taxon>Diaporthe</taxon>
    </lineage>
</organism>
<dbReference type="PANTHER" id="PTHR35870">
    <property type="entry name" value="PROTEIN, PUTATIVE (AFU_ORTHOLOGUE AFUA_5G03330)-RELATED"/>
    <property type="match status" value="1"/>
</dbReference>
<keyword evidence="1" id="KW-0560">Oxidoreductase</keyword>
<reference evidence="2" key="1">
    <citation type="submission" date="2017-09" db="EMBL/GenBank/DDBJ databases">
        <title>Polyketide synthases of a Diaporthe helianthi virulent isolate.</title>
        <authorList>
            <person name="Baroncelli R."/>
        </authorList>
    </citation>
    <scope>NUCLEOTIDE SEQUENCE [LARGE SCALE GENOMIC DNA]</scope>
    <source>
        <strain evidence="2">7/96</strain>
    </source>
</reference>
<dbReference type="PANTHER" id="PTHR35870:SF1">
    <property type="entry name" value="PROTEIN, PUTATIVE (AFU_ORTHOLOGUE AFUA_5G03330)-RELATED"/>
    <property type="match status" value="1"/>
</dbReference>
<dbReference type="InParanoid" id="A0A2P5HIF1"/>
<dbReference type="GO" id="GO:0016491">
    <property type="term" value="F:oxidoreductase activity"/>
    <property type="evidence" value="ECO:0007669"/>
    <property type="project" value="UniProtKB-KW"/>
</dbReference>
<dbReference type="AlphaFoldDB" id="A0A2P5HIF1"/>
<keyword evidence="3" id="KW-1185">Reference proteome</keyword>
<dbReference type="Proteomes" id="UP000094444">
    <property type="component" value="Unassembled WGS sequence"/>
</dbReference>
<protein>
    <submittedName>
        <fullName evidence="2">Uncharacterized protein</fullName>
    </submittedName>
</protein>
<comment type="caution">
    <text evidence="2">The sequence shown here is derived from an EMBL/GenBank/DDBJ whole genome shotgun (WGS) entry which is preliminary data.</text>
</comment>
<dbReference type="Pfam" id="PF14027">
    <property type="entry name" value="Questin_oxidase"/>
    <property type="match status" value="1"/>
</dbReference>
<sequence>WAFDLRHELQRPVEPRHPEVVSRLYQWWDHAADYLGNEDDYPDFLSYFQDVHIEDDELEERKLTAEMFHAIFLIASSAALCPPYHVKDDFFLIILGWLTRAEKRRLLEYKIRLDLIQYVERGRPPINIDAIYSYEPKVASNSSVREIGRRLMEFGDDGHGIKQARATAICYELIKDWESASWAILRGDDVWKKIQHMVVGSLEVNGPLYVRSAGFDEAWTVSDPMGGRRVVAEHSLDILGHASRVCSPPIPT</sequence>